<keyword evidence="2" id="KW-0315">Glutamine amidotransferase</keyword>
<evidence type="ECO:0000313" key="2">
    <source>
        <dbReference type="EMBL" id="PSR99417.1"/>
    </source>
</evidence>
<dbReference type="Pfam" id="PF01965">
    <property type="entry name" value="DJ-1_PfpI"/>
    <property type="match status" value="1"/>
</dbReference>
<dbReference type="PANTHER" id="PTHR43130">
    <property type="entry name" value="ARAC-FAMILY TRANSCRIPTIONAL REGULATOR"/>
    <property type="match status" value="1"/>
</dbReference>
<evidence type="ECO:0000259" key="1">
    <source>
        <dbReference type="Pfam" id="PF01965"/>
    </source>
</evidence>
<dbReference type="OrthoDB" id="543156at2759"/>
<gene>
    <name evidence="2" type="ORF">BD289DRAFT_424201</name>
</gene>
<sequence length="263" mass="28470">MEREHQADSVTTVDSRRETSEVTLTLKSNTMAASKSLHIGVFLPSSQGMTMGTQLLDLASIDFLWALSREYLRAVTDVLPSKDFVTKAPEIKVSYIGAAGPAGTLVPLSSSLTIQLTHHFSDNAVAPGSLDIVHVPGPDPKETWTQEALAWLKSHADHPGVDVLSVCTGIYVCGAAGLLTDKEVCGPSGLQQDLKVRFEAQNPRWVGDSVRWTRDGNFWSSGGVTNGNDLVVAFCRESGRFDPQTVELMSAIFNVGDRARELQ</sequence>
<keyword evidence="3" id="KW-1185">Reference proteome</keyword>
<keyword evidence="2" id="KW-0808">Transferase</keyword>
<protein>
    <submittedName>
        <fullName evidence="2">Class I glutamine amidotransferase-like protein</fullName>
    </submittedName>
</protein>
<dbReference type="AlphaFoldDB" id="A0A2T3AIV0"/>
<dbReference type="InterPro" id="IPR002818">
    <property type="entry name" value="DJ-1/PfpI"/>
</dbReference>
<dbReference type="Gene3D" id="3.40.50.880">
    <property type="match status" value="1"/>
</dbReference>
<dbReference type="InterPro" id="IPR052158">
    <property type="entry name" value="INH-QAR"/>
</dbReference>
<dbReference type="EMBL" id="KZ678384">
    <property type="protein sequence ID" value="PSR99417.1"/>
    <property type="molecule type" value="Genomic_DNA"/>
</dbReference>
<evidence type="ECO:0000313" key="3">
    <source>
        <dbReference type="Proteomes" id="UP000241462"/>
    </source>
</evidence>
<accession>A0A2T3AIV0</accession>
<feature type="domain" description="DJ-1/PfpI" evidence="1">
    <location>
        <begin position="89"/>
        <end position="234"/>
    </location>
</feature>
<dbReference type="SUPFAM" id="SSF52317">
    <property type="entry name" value="Class I glutamine amidotransferase-like"/>
    <property type="match status" value="1"/>
</dbReference>
<dbReference type="GO" id="GO:0016740">
    <property type="term" value="F:transferase activity"/>
    <property type="evidence" value="ECO:0007669"/>
    <property type="project" value="UniProtKB-KW"/>
</dbReference>
<organism evidence="2 3">
    <name type="scientific">Coniella lustricola</name>
    <dbReference type="NCBI Taxonomy" id="2025994"/>
    <lineage>
        <taxon>Eukaryota</taxon>
        <taxon>Fungi</taxon>
        <taxon>Dikarya</taxon>
        <taxon>Ascomycota</taxon>
        <taxon>Pezizomycotina</taxon>
        <taxon>Sordariomycetes</taxon>
        <taxon>Sordariomycetidae</taxon>
        <taxon>Diaporthales</taxon>
        <taxon>Schizoparmaceae</taxon>
        <taxon>Coniella</taxon>
    </lineage>
</organism>
<dbReference type="Proteomes" id="UP000241462">
    <property type="component" value="Unassembled WGS sequence"/>
</dbReference>
<dbReference type="PANTHER" id="PTHR43130:SF7">
    <property type="entry name" value="DJ-1_PFPI DOMAIN-CONTAINING PROTEIN"/>
    <property type="match status" value="1"/>
</dbReference>
<dbReference type="InParanoid" id="A0A2T3AIV0"/>
<dbReference type="InterPro" id="IPR029062">
    <property type="entry name" value="Class_I_gatase-like"/>
</dbReference>
<proteinExistence type="predicted"/>
<reference evidence="2 3" key="1">
    <citation type="journal article" date="2018" name="Mycol. Prog.">
        <title>Coniella lustricola, a new species from submerged detritus.</title>
        <authorList>
            <person name="Raudabaugh D.B."/>
            <person name="Iturriaga T."/>
            <person name="Carver A."/>
            <person name="Mondo S."/>
            <person name="Pangilinan J."/>
            <person name="Lipzen A."/>
            <person name="He G."/>
            <person name="Amirebrahimi M."/>
            <person name="Grigoriev I.V."/>
            <person name="Miller A.N."/>
        </authorList>
    </citation>
    <scope>NUCLEOTIDE SEQUENCE [LARGE SCALE GENOMIC DNA]</scope>
    <source>
        <strain evidence="2 3">B22-T-1</strain>
    </source>
</reference>
<name>A0A2T3AIV0_9PEZI</name>